<sequence>MAPFQPSNILILGGTGNIGYYIADAIIKAQPPFEQITVFIRKDSSSKKQAFVKAFEARGVKVIIGDPGDKSRIFKPFTRGIDTWFVPSEYGTDIEYGPSSAAEKPHQLKLKVRKALRENTKRLEHTFVVTGPYSDMYFSLSDKFPEVGGFDAESKRAVLIEDGEGKIGFTTMPDVGKAVVAVLRQPKASFGKAIKVQSFVVTPKQILAEFEKQTGGEKWNISYTSLQSLKEAEQKAWSQTPGTATLYTLGRIWAEGGTLYEKTDNESIGLKEAELETLEASVKRELATGWTPKVVDGKATLPV</sequence>
<name>C9S9F7_VERA1</name>
<dbReference type="GO" id="GO:0016491">
    <property type="term" value="F:oxidoreductase activity"/>
    <property type="evidence" value="ECO:0007669"/>
    <property type="project" value="UniProtKB-KW"/>
</dbReference>
<evidence type="ECO:0000256" key="2">
    <source>
        <dbReference type="ARBA" id="ARBA00023002"/>
    </source>
</evidence>
<keyword evidence="2" id="KW-0560">Oxidoreductase</keyword>
<dbReference type="PANTHER" id="PTHR47706">
    <property type="entry name" value="NMRA-LIKE FAMILY PROTEIN"/>
    <property type="match status" value="1"/>
</dbReference>
<dbReference type="SUPFAM" id="SSF51735">
    <property type="entry name" value="NAD(P)-binding Rossmann-fold domains"/>
    <property type="match status" value="1"/>
</dbReference>
<evidence type="ECO:0000259" key="3">
    <source>
        <dbReference type="Pfam" id="PF05368"/>
    </source>
</evidence>
<feature type="domain" description="NmrA-like" evidence="3">
    <location>
        <begin position="85"/>
        <end position="230"/>
    </location>
</feature>
<dbReference type="OrthoDB" id="419598at2759"/>
<dbReference type="InterPro" id="IPR051609">
    <property type="entry name" value="NmrA/Isoflavone_reductase-like"/>
</dbReference>
<reference evidence="5" key="1">
    <citation type="journal article" date="2011" name="PLoS Pathog.">
        <title>Comparative genomics yields insights into niche adaptation of plant vascular wilt pathogens.</title>
        <authorList>
            <person name="Klosterman S.J."/>
            <person name="Subbarao K.V."/>
            <person name="Kang S."/>
            <person name="Veronese P."/>
            <person name="Gold S.E."/>
            <person name="Thomma B.P.H.J."/>
            <person name="Chen Z."/>
            <person name="Henrissat B."/>
            <person name="Lee Y.-H."/>
            <person name="Park J."/>
            <person name="Garcia-Pedrajas M.D."/>
            <person name="Barbara D.J."/>
            <person name="Anchieta A."/>
            <person name="de Jonge R."/>
            <person name="Santhanam P."/>
            <person name="Maruthachalam K."/>
            <person name="Atallah Z."/>
            <person name="Amyotte S.G."/>
            <person name="Paz Z."/>
            <person name="Inderbitzin P."/>
            <person name="Hayes R.J."/>
            <person name="Heiman D.I."/>
            <person name="Young S."/>
            <person name="Zeng Q."/>
            <person name="Engels R."/>
            <person name="Galagan J."/>
            <person name="Cuomo C.A."/>
            <person name="Dobinson K.F."/>
            <person name="Ma L.-J."/>
        </authorList>
    </citation>
    <scope>NUCLEOTIDE SEQUENCE [LARGE SCALE GENOMIC DNA]</scope>
    <source>
        <strain evidence="5">VaMs.102 / ATCC MYA-4576 / FGSC 10136</strain>
    </source>
</reference>
<dbReference type="InterPro" id="IPR008030">
    <property type="entry name" value="NmrA-like"/>
</dbReference>
<keyword evidence="1" id="KW-0521">NADP</keyword>
<dbReference type="eggNOG" id="ENOG502SAPA">
    <property type="taxonomic scope" value="Eukaryota"/>
</dbReference>
<dbReference type="EMBL" id="DS985215">
    <property type="protein sequence ID" value="EEY16020.1"/>
    <property type="molecule type" value="Genomic_DNA"/>
</dbReference>
<evidence type="ECO:0000256" key="1">
    <source>
        <dbReference type="ARBA" id="ARBA00022857"/>
    </source>
</evidence>
<dbReference type="AlphaFoldDB" id="C9S9F7"/>
<dbReference type="KEGG" id="val:VDBG_02129"/>
<evidence type="ECO:0000313" key="4">
    <source>
        <dbReference type="EMBL" id="EEY16020.1"/>
    </source>
</evidence>
<protein>
    <submittedName>
        <fullName evidence="4">Isoflavone reductase family protein</fullName>
    </submittedName>
</protein>
<proteinExistence type="predicted"/>
<dbReference type="Proteomes" id="UP000008698">
    <property type="component" value="Unassembled WGS sequence"/>
</dbReference>
<dbReference type="InterPro" id="IPR036291">
    <property type="entry name" value="NAD(P)-bd_dom_sf"/>
</dbReference>
<accession>C9S9F7</accession>
<dbReference type="Pfam" id="PF05368">
    <property type="entry name" value="NmrA"/>
    <property type="match status" value="1"/>
</dbReference>
<dbReference type="HOGENOM" id="CLU_044876_2_0_1"/>
<evidence type="ECO:0000313" key="5">
    <source>
        <dbReference type="Proteomes" id="UP000008698"/>
    </source>
</evidence>
<gene>
    <name evidence="4" type="ORF">VDBG_02129</name>
</gene>
<dbReference type="PANTHER" id="PTHR47706:SF11">
    <property type="entry name" value="ISOFLAVONE REDUCTASE FAMILY PROTEIN (AFU_ORTHOLOGUE AFUA_1G12510)"/>
    <property type="match status" value="1"/>
</dbReference>
<dbReference type="RefSeq" id="XP_003007941.1">
    <property type="nucleotide sequence ID" value="XM_003007895.1"/>
</dbReference>
<dbReference type="OMA" id="AHEKPHQ"/>
<dbReference type="Gene3D" id="3.40.50.720">
    <property type="entry name" value="NAD(P)-binding Rossmann-like Domain"/>
    <property type="match status" value="2"/>
</dbReference>
<organism evidence="5">
    <name type="scientific">Verticillium alfalfae (strain VaMs.102 / ATCC MYA-4576 / FGSC 10136)</name>
    <name type="common">Verticillium wilt of alfalfa</name>
    <name type="synonym">Verticillium albo-atrum</name>
    <dbReference type="NCBI Taxonomy" id="526221"/>
    <lineage>
        <taxon>Eukaryota</taxon>
        <taxon>Fungi</taxon>
        <taxon>Dikarya</taxon>
        <taxon>Ascomycota</taxon>
        <taxon>Pezizomycotina</taxon>
        <taxon>Sordariomycetes</taxon>
        <taxon>Hypocreomycetidae</taxon>
        <taxon>Glomerellales</taxon>
        <taxon>Plectosphaerellaceae</taxon>
        <taxon>Verticillium</taxon>
    </lineage>
</organism>
<keyword evidence="5" id="KW-1185">Reference proteome</keyword>
<dbReference type="GeneID" id="9535975"/>